<dbReference type="AlphaFoldDB" id="A0A140EQJ8"/>
<keyword evidence="5 14" id="KW-0645">Protease</keyword>
<feature type="binding site" evidence="12">
    <location>
        <position position="394"/>
    </location>
    <ligand>
        <name>Zn(2+)</name>
        <dbReference type="ChEBI" id="CHEBI:29105"/>
        <note>catalytic</note>
    </ligand>
</feature>
<evidence type="ECO:0000313" key="19">
    <source>
        <dbReference type="Proteomes" id="UP000025227"/>
    </source>
</evidence>
<dbReference type="MEROPS" id="M01.A28"/>
<dbReference type="CDD" id="cd09601">
    <property type="entry name" value="M1_APN-Q_like"/>
    <property type="match status" value="1"/>
</dbReference>
<evidence type="ECO:0000256" key="4">
    <source>
        <dbReference type="ARBA" id="ARBA00022490"/>
    </source>
</evidence>
<dbReference type="InterPro" id="IPR045357">
    <property type="entry name" value="Aminopeptidase_N-like_N"/>
</dbReference>
<keyword evidence="9 14" id="KW-0482">Metalloprotease</keyword>
<evidence type="ECO:0000313" key="20">
    <source>
        <dbReference type="WBParaSite" id="HCON_00021510-00001"/>
    </source>
</evidence>
<feature type="active site" description="Proton acceptor" evidence="11">
    <location>
        <position position="372"/>
    </location>
</feature>
<dbReference type="OMA" id="MMEYVAI"/>
<dbReference type="InterPro" id="IPR024571">
    <property type="entry name" value="ERAP1-like_C_dom"/>
</dbReference>
<dbReference type="SUPFAM" id="SSF63737">
    <property type="entry name" value="Leukotriene A4 hydrolase N-terminal domain"/>
    <property type="match status" value="1"/>
</dbReference>
<feature type="binding site" evidence="12">
    <location>
        <position position="375"/>
    </location>
    <ligand>
        <name>Zn(2+)</name>
        <dbReference type="ChEBI" id="CHEBI:29105"/>
        <note>catalytic</note>
    </ligand>
</feature>
<dbReference type="Gene3D" id="2.60.40.1910">
    <property type="match status" value="1"/>
</dbReference>
<dbReference type="PANTHER" id="PTHR11533:SF174">
    <property type="entry name" value="PUROMYCIN-SENSITIVE AMINOPEPTIDASE-RELATED"/>
    <property type="match status" value="1"/>
</dbReference>
<evidence type="ECO:0000256" key="3">
    <source>
        <dbReference type="ARBA" id="ARBA00022438"/>
    </source>
</evidence>
<dbReference type="FunFam" id="2.60.40.1910:FF:000002">
    <property type="entry name" value="Aminopeptidase"/>
    <property type="match status" value="1"/>
</dbReference>
<dbReference type="SUPFAM" id="SSF55486">
    <property type="entry name" value="Metalloproteases ('zincins'), catalytic domain"/>
    <property type="match status" value="1"/>
</dbReference>
<comment type="catalytic activity">
    <reaction evidence="10">
        <text>Release of an N-terminal amino acid, preferentially alanine, from a wide range of peptides, amides and arylamides.</text>
        <dbReference type="EC" id="3.4.11.14"/>
    </reaction>
</comment>
<evidence type="ECO:0000256" key="2">
    <source>
        <dbReference type="ARBA" id="ARBA00010136"/>
    </source>
</evidence>
<evidence type="ECO:0000259" key="17">
    <source>
        <dbReference type="Pfam" id="PF17900"/>
    </source>
</evidence>
<evidence type="ECO:0000313" key="18">
    <source>
        <dbReference type="EMBL" id="AML39763.1"/>
    </source>
</evidence>
<evidence type="ECO:0000259" key="16">
    <source>
        <dbReference type="Pfam" id="PF11838"/>
    </source>
</evidence>
<dbReference type="GO" id="GO:0043171">
    <property type="term" value="P:peptide catabolic process"/>
    <property type="evidence" value="ECO:0007669"/>
    <property type="project" value="TreeGrafter"/>
</dbReference>
<feature type="domain" description="Peptidase M1 membrane alanine aminopeptidase" evidence="15">
    <location>
        <begin position="299"/>
        <end position="516"/>
    </location>
</feature>
<keyword evidence="7 14" id="KW-0378">Hydrolase</keyword>
<dbReference type="InterPro" id="IPR050344">
    <property type="entry name" value="Peptidase_M1_aminopeptidases"/>
</dbReference>
<dbReference type="GO" id="GO:0006508">
    <property type="term" value="P:proteolysis"/>
    <property type="evidence" value="ECO:0007669"/>
    <property type="project" value="UniProtKB-KW"/>
</dbReference>
<protein>
    <recommendedName>
        <fullName evidence="14">Aminopeptidase</fullName>
        <ecNumber evidence="14">3.4.11.-</ecNumber>
    </recommendedName>
</protein>
<dbReference type="PRINTS" id="PR00756">
    <property type="entry name" value="ALADIPTASE"/>
</dbReference>
<dbReference type="FunFam" id="2.60.40.1730:FF:000002">
    <property type="entry name" value="Aminopeptidase"/>
    <property type="match status" value="1"/>
</dbReference>
<dbReference type="Proteomes" id="UP000025227">
    <property type="component" value="Unplaced"/>
</dbReference>
<dbReference type="EC" id="3.4.11.-" evidence="14"/>
<dbReference type="InterPro" id="IPR027268">
    <property type="entry name" value="Peptidase_M4/M1_CTD_sf"/>
</dbReference>
<dbReference type="InterPro" id="IPR042097">
    <property type="entry name" value="Aminopeptidase_N-like_N_sf"/>
</dbReference>
<evidence type="ECO:0000256" key="6">
    <source>
        <dbReference type="ARBA" id="ARBA00022723"/>
    </source>
</evidence>
<evidence type="ECO:0000256" key="12">
    <source>
        <dbReference type="PIRSR" id="PIRSR634016-3"/>
    </source>
</evidence>
<dbReference type="GO" id="GO:0008270">
    <property type="term" value="F:zinc ion binding"/>
    <property type="evidence" value="ECO:0007669"/>
    <property type="project" value="UniProtKB-UniRule"/>
</dbReference>
<comment type="cofactor">
    <cofactor evidence="12 14">
        <name>Zn(2+)</name>
        <dbReference type="ChEBI" id="CHEBI:29105"/>
    </cofactor>
    <text evidence="12 14">Binds 1 zinc ion per subunit.</text>
</comment>
<comment type="subcellular location">
    <subcellularLocation>
        <location evidence="1">Cytoplasm</location>
    </subcellularLocation>
</comment>
<keyword evidence="19" id="KW-1185">Reference proteome</keyword>
<comment type="similarity">
    <text evidence="2 14">Belongs to the peptidase M1 family.</text>
</comment>
<keyword evidence="6 12" id="KW-0479">Metal-binding</keyword>
<evidence type="ECO:0000256" key="7">
    <source>
        <dbReference type="ARBA" id="ARBA00022801"/>
    </source>
</evidence>
<dbReference type="InterPro" id="IPR001930">
    <property type="entry name" value="Peptidase_M1"/>
</dbReference>
<feature type="binding site" evidence="12">
    <location>
        <position position="371"/>
    </location>
    <ligand>
        <name>Zn(2+)</name>
        <dbReference type="ChEBI" id="CHEBI:29105"/>
        <note>catalytic</note>
    </ligand>
</feature>
<proteinExistence type="evidence at transcript level"/>
<dbReference type="EMBL" id="KU710358">
    <property type="protein sequence ID" value="AML39763.1"/>
    <property type="molecule type" value="mRNA"/>
</dbReference>
<dbReference type="GO" id="GO:0042277">
    <property type="term" value="F:peptide binding"/>
    <property type="evidence" value="ECO:0007669"/>
    <property type="project" value="TreeGrafter"/>
</dbReference>
<accession>A0A140EQJ8</accession>
<evidence type="ECO:0000256" key="8">
    <source>
        <dbReference type="ARBA" id="ARBA00022833"/>
    </source>
</evidence>
<evidence type="ECO:0000256" key="1">
    <source>
        <dbReference type="ARBA" id="ARBA00004496"/>
    </source>
</evidence>
<dbReference type="Gene3D" id="2.60.40.1730">
    <property type="entry name" value="tricorn interacting facor f3 domain"/>
    <property type="match status" value="1"/>
</dbReference>
<dbReference type="Pfam" id="PF17900">
    <property type="entry name" value="Peptidase_M1_N"/>
    <property type="match status" value="1"/>
</dbReference>
<feature type="domain" description="ERAP1-like C-terminal" evidence="16">
    <location>
        <begin position="596"/>
        <end position="919"/>
    </location>
</feature>
<dbReference type="Gene3D" id="1.10.390.10">
    <property type="entry name" value="Neutral Protease Domain 2"/>
    <property type="match status" value="1"/>
</dbReference>
<dbReference type="Pfam" id="PF01433">
    <property type="entry name" value="Peptidase_M1"/>
    <property type="match status" value="1"/>
</dbReference>
<dbReference type="GO" id="GO:0005737">
    <property type="term" value="C:cytoplasm"/>
    <property type="evidence" value="ECO:0007669"/>
    <property type="project" value="UniProtKB-SubCell"/>
</dbReference>
<feature type="domain" description="Aminopeptidase N-like N-terminal" evidence="17">
    <location>
        <begin position="77"/>
        <end position="264"/>
    </location>
</feature>
<reference evidence="18" key="1">
    <citation type="submission" date="2016-02" db="EMBL/GenBank/DDBJ databases">
        <title>The complement of family M1 aminopeptidases of Haemonchus contortus - biotechnological implications.</title>
        <authorList>
            <person name="Mohandas N."/>
            <person name="Young N.D."/>
            <person name="Jabbar A."/>
            <person name="Korhonen P.K."/>
            <person name="Koehler A.V."/>
            <person name="Hall R.S."/>
            <person name="Hu M."/>
            <person name="Hofmann A."/>
            <person name="Gasser R.B."/>
        </authorList>
    </citation>
    <scope>NUCLEOTIDE SEQUENCE</scope>
</reference>
<dbReference type="OrthoDB" id="275509at2759"/>
<keyword evidence="4" id="KW-0963">Cytoplasm</keyword>
<sequence>MLSPLRLARNCLFRPSSFRALLAQSPPIRYPPRIGVTVRYCSTETTTLPRTQLFTNKMDVCPAPVKEKYERLPTFAVPQHYEIKIVPDMQTFAFTGSVSMTIRILEPTDFLKVHMVSIKLDSVKLTLEDGKVLKDLSHTYDPKFNIATINLGNMVRPQTVILSLDYTGEINDKMRGFYRSSYKDEHNQEKFLASTQFESTYARYAFPCFDEPIYKATFDISIVADPGMSAISNMPAVSTTPCDFKGVKKVWIKFDRTPQMSSYLVAFVVGELEYIQTCSKSGTIIRVFTVPGKRSQGIYSLDLAARAIDWYNDWFGIDYPLPKCDLIAIPDFSMGAMENWGLVTYREVALLVDPAKSSTRQKSRVALVVAHELAHFWFGNLVTMKWWTDLWLKEGFASFMEYLFVGTNYPEFKIWEHFVNDELAQGFGLDALRNSHPIEVEIDDPCELEEIYDNITYAKSNAVNRMLFHYLGEETFQAGLRLYLKKFQYDNAVTLDLWNALGDASQQNVAKLMSGWTKQMGYPVITVTDKQQGKNRILSLSQKRFIADGGEDPENSLWQVPITVCVGSKPSEVKGKFLLVGRDQDIEVPDVAEGEWVKLNAGASGFYRVDHSQEMLKAMIPDISNGKMPLLDRFSIVNDLFALVQAGRVRASSFLSVLGAMHNEEGYIVWQSLAGGIDDISNVLHYAPDPSLTKRFNSFVVRTMENLGQRLGWDCHEGEDSQRAILRSVVHGRLMRAGHDGTIRKASTLFADHVQSKRPLHPDLRLCIFTAAVRNGGETAFNQLMQIFETAGFPEVERNCIIALSQTQDPNLLQRLFKYAIHDGKARAQDHMLFFYGASTSKTGQAFLWQYFKENMAYLVEKFGGVGSGLFQRCLKLSIERQCTEEFAQEVEKFFCHSLSPQDLKTLDRPIRQATEAVRLNQKLLQSNLQDIQQFLSKEGL</sequence>
<dbReference type="InterPro" id="IPR034016">
    <property type="entry name" value="M1_APN-typ"/>
</dbReference>
<dbReference type="Gene3D" id="1.25.50.20">
    <property type="match status" value="1"/>
</dbReference>
<dbReference type="PANTHER" id="PTHR11533">
    <property type="entry name" value="PROTEASE M1 ZINC METALLOPROTEASE"/>
    <property type="match status" value="1"/>
</dbReference>
<dbReference type="GO" id="GO:0016020">
    <property type="term" value="C:membrane"/>
    <property type="evidence" value="ECO:0007669"/>
    <property type="project" value="TreeGrafter"/>
</dbReference>
<evidence type="ECO:0000259" key="15">
    <source>
        <dbReference type="Pfam" id="PF01433"/>
    </source>
</evidence>
<feature type="site" description="Transition state stabilizer" evidence="13">
    <location>
        <position position="457"/>
    </location>
</feature>
<evidence type="ECO:0000256" key="13">
    <source>
        <dbReference type="PIRSR" id="PIRSR634016-4"/>
    </source>
</evidence>
<dbReference type="Pfam" id="PF11838">
    <property type="entry name" value="ERAP1_C"/>
    <property type="match status" value="1"/>
</dbReference>
<dbReference type="GO" id="GO:0070006">
    <property type="term" value="F:metalloaminopeptidase activity"/>
    <property type="evidence" value="ECO:0007669"/>
    <property type="project" value="TreeGrafter"/>
</dbReference>
<evidence type="ECO:0000256" key="10">
    <source>
        <dbReference type="ARBA" id="ARBA00052895"/>
    </source>
</evidence>
<evidence type="ECO:0000256" key="9">
    <source>
        <dbReference type="ARBA" id="ARBA00023049"/>
    </source>
</evidence>
<evidence type="ECO:0000256" key="5">
    <source>
        <dbReference type="ARBA" id="ARBA00022670"/>
    </source>
</evidence>
<reference evidence="20" key="2">
    <citation type="submission" date="2020-12" db="UniProtKB">
        <authorList>
            <consortium name="WormBaseParasite"/>
        </authorList>
    </citation>
    <scope>IDENTIFICATION</scope>
    <source>
        <strain evidence="20">MHco3</strain>
    </source>
</reference>
<evidence type="ECO:0000256" key="14">
    <source>
        <dbReference type="RuleBase" id="RU364040"/>
    </source>
</evidence>
<dbReference type="GO" id="GO:0005615">
    <property type="term" value="C:extracellular space"/>
    <property type="evidence" value="ECO:0007669"/>
    <property type="project" value="TreeGrafter"/>
</dbReference>
<keyword evidence="3 14" id="KW-0031">Aminopeptidase</keyword>
<dbReference type="FunFam" id="1.10.390.10:FF:000006">
    <property type="entry name" value="Puromycin-sensitive aminopeptidase"/>
    <property type="match status" value="1"/>
</dbReference>
<evidence type="ECO:0000256" key="11">
    <source>
        <dbReference type="PIRSR" id="PIRSR634016-1"/>
    </source>
</evidence>
<dbReference type="InterPro" id="IPR014782">
    <property type="entry name" value="Peptidase_M1_dom"/>
</dbReference>
<keyword evidence="8 12" id="KW-0862">Zinc</keyword>
<dbReference type="WBParaSite" id="HCON_00021510-00001">
    <property type="protein sequence ID" value="HCON_00021510-00001"/>
    <property type="gene ID" value="HCON_00021510"/>
</dbReference>
<name>A0A140EQJ8_HAECO</name>
<organism evidence="18">
    <name type="scientific">Haemonchus contortus</name>
    <name type="common">Barber pole worm</name>
    <dbReference type="NCBI Taxonomy" id="6289"/>
    <lineage>
        <taxon>Eukaryota</taxon>
        <taxon>Metazoa</taxon>
        <taxon>Ecdysozoa</taxon>
        <taxon>Nematoda</taxon>
        <taxon>Chromadorea</taxon>
        <taxon>Rhabditida</taxon>
        <taxon>Rhabditina</taxon>
        <taxon>Rhabditomorpha</taxon>
        <taxon>Strongyloidea</taxon>
        <taxon>Trichostrongylidae</taxon>
        <taxon>Haemonchus</taxon>
    </lineage>
</organism>
<gene>
    <name evidence="18" type="primary">ap-9</name>
</gene>
<dbReference type="GO" id="GO:0016285">
    <property type="term" value="F:alanyl aminopeptidase activity"/>
    <property type="evidence" value="ECO:0007669"/>
    <property type="project" value="UniProtKB-EC"/>
</dbReference>